<dbReference type="PROSITE" id="PS50011">
    <property type="entry name" value="PROTEIN_KINASE_DOM"/>
    <property type="match status" value="1"/>
</dbReference>
<dbReference type="SUPFAM" id="SSF56112">
    <property type="entry name" value="Protein kinase-like (PK-like)"/>
    <property type="match status" value="1"/>
</dbReference>
<evidence type="ECO:0000256" key="8">
    <source>
        <dbReference type="PIRSR" id="PIRSR630616-2"/>
    </source>
</evidence>
<evidence type="ECO:0000259" key="11">
    <source>
        <dbReference type="PROSITE" id="PS50011"/>
    </source>
</evidence>
<feature type="binding site" evidence="8">
    <location>
        <position position="659"/>
    </location>
    <ligand>
        <name>ATP</name>
        <dbReference type="ChEBI" id="CHEBI:30616"/>
    </ligand>
</feature>
<dbReference type="SMART" id="SM00220">
    <property type="entry name" value="S_TKc"/>
    <property type="match status" value="1"/>
</dbReference>
<dbReference type="PANTHER" id="PTHR24350">
    <property type="entry name" value="SERINE/THREONINE-PROTEIN KINASE IAL-RELATED"/>
    <property type="match status" value="1"/>
</dbReference>
<feature type="region of interest" description="Disordered" evidence="10">
    <location>
        <begin position="515"/>
        <end position="535"/>
    </location>
</feature>
<dbReference type="Pfam" id="PF00069">
    <property type="entry name" value="Pkinase"/>
    <property type="match status" value="1"/>
</dbReference>
<evidence type="ECO:0000256" key="3">
    <source>
        <dbReference type="ARBA" id="ARBA00022679"/>
    </source>
</evidence>
<feature type="region of interest" description="Disordered" evidence="10">
    <location>
        <begin position="884"/>
        <end position="903"/>
    </location>
</feature>
<keyword evidence="6 8" id="KW-0067">ATP-binding</keyword>
<dbReference type="Gene3D" id="1.10.510.10">
    <property type="entry name" value="Transferase(Phosphotransferase) domain 1"/>
    <property type="match status" value="1"/>
</dbReference>
<accession>A0A8J8P5G3</accession>
<evidence type="ECO:0000256" key="2">
    <source>
        <dbReference type="ARBA" id="ARBA00022527"/>
    </source>
</evidence>
<feature type="compositionally biased region" description="Polar residues" evidence="10">
    <location>
        <begin position="1033"/>
        <end position="1043"/>
    </location>
</feature>
<dbReference type="AlphaFoldDB" id="A0A8J8P5G3"/>
<evidence type="ECO:0000256" key="1">
    <source>
        <dbReference type="ARBA" id="ARBA00011245"/>
    </source>
</evidence>
<dbReference type="InterPro" id="IPR008271">
    <property type="entry name" value="Ser/Thr_kinase_AS"/>
</dbReference>
<feature type="binding site" evidence="8">
    <location>
        <position position="540"/>
    </location>
    <ligand>
        <name>ATP</name>
        <dbReference type="ChEBI" id="CHEBI:30616"/>
    </ligand>
</feature>
<comment type="caution">
    <text evidence="12">The sequence shown here is derived from an EMBL/GenBank/DDBJ whole genome shotgun (WGS) entry which is preliminary data.</text>
</comment>
<evidence type="ECO:0000313" key="13">
    <source>
        <dbReference type="Proteomes" id="UP000785679"/>
    </source>
</evidence>
<dbReference type="InterPro" id="IPR000719">
    <property type="entry name" value="Prot_kinase_dom"/>
</dbReference>
<name>A0A8J8P5G3_HALGN</name>
<reference evidence="12" key="1">
    <citation type="submission" date="2019-06" db="EMBL/GenBank/DDBJ databases">
        <authorList>
            <person name="Zheng W."/>
        </authorList>
    </citation>
    <scope>NUCLEOTIDE SEQUENCE</scope>
    <source>
        <strain evidence="12">QDHG01</strain>
    </source>
</reference>
<evidence type="ECO:0000256" key="7">
    <source>
        <dbReference type="PIRSR" id="PIRSR630616-1"/>
    </source>
</evidence>
<gene>
    <name evidence="12" type="ORF">FGO68_gene10903</name>
</gene>
<organism evidence="12 13">
    <name type="scientific">Halteria grandinella</name>
    <dbReference type="NCBI Taxonomy" id="5974"/>
    <lineage>
        <taxon>Eukaryota</taxon>
        <taxon>Sar</taxon>
        <taxon>Alveolata</taxon>
        <taxon>Ciliophora</taxon>
        <taxon>Intramacronucleata</taxon>
        <taxon>Spirotrichea</taxon>
        <taxon>Stichotrichia</taxon>
        <taxon>Sporadotrichida</taxon>
        <taxon>Halteriidae</taxon>
        <taxon>Halteria</taxon>
    </lineage>
</organism>
<dbReference type="GO" id="GO:0005524">
    <property type="term" value="F:ATP binding"/>
    <property type="evidence" value="ECO:0007669"/>
    <property type="project" value="UniProtKB-KW"/>
</dbReference>
<feature type="binding site" evidence="8">
    <location>
        <position position="522"/>
    </location>
    <ligand>
        <name>ATP</name>
        <dbReference type="ChEBI" id="CHEBI:30616"/>
    </ligand>
</feature>
<feature type="cross-link" description="Glycyl lysine isopeptide (Lys-Gly) (interchain with G-Cter in SUMO2)" evidence="9">
    <location>
        <position position="638"/>
    </location>
</feature>
<keyword evidence="5" id="KW-0418">Kinase</keyword>
<feature type="domain" description="Protein kinase" evidence="11">
    <location>
        <begin position="378"/>
        <end position="773"/>
    </location>
</feature>
<dbReference type="FunFam" id="1.10.510.10:FF:000571">
    <property type="entry name" value="Maternal embryonic leucine zipper kinase"/>
    <property type="match status" value="1"/>
</dbReference>
<keyword evidence="4 8" id="KW-0547">Nucleotide-binding</keyword>
<dbReference type="EMBL" id="RRYP01001119">
    <property type="protein sequence ID" value="TNV86385.1"/>
    <property type="molecule type" value="Genomic_DNA"/>
</dbReference>
<sequence length="1273" mass="145554">MEANIAETNKMEVEETFKSGNAVDKKIDSAVKHNEKQKDENEEFLIKPFQFVDIDEHLEQRLRELKDAQVQQSLQKYDEEEGIAAENYKRRALSPVNDVTPLIKHGEPSQIVNNKLIDPTLFKMQGELKAYYLMDEDIVTCKHQIKTVEPLGTEYVCKLSRGQLDQQYPKKMGRFSDLHCDDQLLNLPNKSGFLSQVTIQQQYLNRLASQINHYACDGKELLKLIVSKSCEVQREPQISLIPQIVQQKMGEWQVISSLDIQLCRFQACMVVPDNYLAKENQQKLALSEYQDICKYGFILYRRILVDTQVMVERGANREAGIFSNIIKQNTSFIEQKEEIKTYSIKAILFLAHSREQYLKWKTALSPYVLQSASVLSDYSLSDKLGKGSNGYVVLGIQRQLISSFQPPSILNLGSKITDKREVVKLNLLSKNEIPERSISHYPKDESNMNNTSQEPLIIFKQHHQVSADSPGQVQNNLKHLLEERKALRKVKHSDESIEYQEDGGESYVSGCMSLSQKLHQRKESDSPANAKQSPEKVAIKFQDKSRINKQENILKNLIGEIRVHWGLEKCDGVMKLISIYEDQNNIQLVLEYQPKGSLMQSLIKEKKYTEADVRMIMEQALLALDYLQEKKVVHRDIKPDNILVHSIHGENDCEIKLADFGLAVFTNRDEKLFHKCGTPGYVAPEIFKDGGYSYKADMFSMGSVFFNLLTGCYLFCGNDQAEVLKLNYRCNLSHIHHFVHWATPECRDLLSQMLQIDPNKRPSAKTALLHPWFKQDVQILQKLLFINSVVGSNDRVLIETFAAPICGSRSFSQRRGSSCLNSFQHGNNYFKAESNHGGISSNGHSLSPIDVLRGKGNFSNSARKQSIISGRQKPLDINKSFNHSLAASGNKSQMGTSRLRKKGNSKGVIYQEYDQNSSLSSTVRGVGYFHAIRANRFAQSVNRQIEMNQFKEESYLQRSMKKNQSQLRHLDEKPSAPHINCLQLRGLEESKERSANKKDEIPSQDKYKLIESVQHSQLSEKRIEEQKFEQRQQRSPQNKSLFSDQKKHNFATANNQQKQPKQVRELPNYNDQSLQQSNQMESKQYQGPCVPVLRLQYDNHDQIAQSRQLPDLPQQDNRFRGMAAPTPQHLQNGSPLSTPANIQNIDCVAHQPGQSTPNPQIQQKRPQRIVPQIFVEKLSLNFQQNKNPLLAASEASSQCNFQEIIFQERTSIPQLQDYSSAEKSTIKAALGQQVMLRKPRFIEQSVTGGIPSEKSMSSKNQPQQYRNFIHLNQ</sequence>
<feature type="compositionally biased region" description="Basic and acidic residues" evidence="10">
    <location>
        <begin position="1018"/>
        <end position="1032"/>
    </location>
</feature>
<dbReference type="InterPro" id="IPR011009">
    <property type="entry name" value="Kinase-like_dom_sf"/>
</dbReference>
<dbReference type="PROSITE" id="PS00108">
    <property type="entry name" value="PROTEIN_KINASE_ST"/>
    <property type="match status" value="1"/>
</dbReference>
<dbReference type="InterPro" id="IPR030616">
    <property type="entry name" value="Aur-like"/>
</dbReference>
<evidence type="ECO:0000256" key="5">
    <source>
        <dbReference type="ARBA" id="ARBA00022777"/>
    </source>
</evidence>
<keyword evidence="2" id="KW-0723">Serine/threonine-protein kinase</keyword>
<evidence type="ECO:0000313" key="12">
    <source>
        <dbReference type="EMBL" id="TNV86385.1"/>
    </source>
</evidence>
<keyword evidence="3" id="KW-0808">Transferase</keyword>
<dbReference type="OrthoDB" id="1738954at2759"/>
<feature type="region of interest" description="Disordered" evidence="10">
    <location>
        <begin position="959"/>
        <end position="1043"/>
    </location>
</feature>
<protein>
    <recommendedName>
        <fullName evidence="11">Protein kinase domain-containing protein</fullName>
    </recommendedName>
</protein>
<comment type="subunit">
    <text evidence="1">Monomer.</text>
</comment>
<keyword evidence="13" id="KW-1185">Reference proteome</keyword>
<proteinExistence type="predicted"/>
<feature type="compositionally biased region" description="Polar residues" evidence="10">
    <location>
        <begin position="884"/>
        <end position="896"/>
    </location>
</feature>
<evidence type="ECO:0000256" key="6">
    <source>
        <dbReference type="ARBA" id="ARBA00022840"/>
    </source>
</evidence>
<dbReference type="Proteomes" id="UP000785679">
    <property type="component" value="Unassembled WGS sequence"/>
</dbReference>
<feature type="compositionally biased region" description="Basic and acidic residues" evidence="10">
    <location>
        <begin position="986"/>
        <end position="1009"/>
    </location>
</feature>
<evidence type="ECO:0000256" key="10">
    <source>
        <dbReference type="SAM" id="MobiDB-lite"/>
    </source>
</evidence>
<feature type="active site" description="Proton acceptor" evidence="7">
    <location>
        <position position="636"/>
    </location>
</feature>
<evidence type="ECO:0000256" key="9">
    <source>
        <dbReference type="PIRSR" id="PIRSR630616-3"/>
    </source>
</evidence>
<evidence type="ECO:0000256" key="4">
    <source>
        <dbReference type="ARBA" id="ARBA00022741"/>
    </source>
</evidence>
<dbReference type="GO" id="GO:0004674">
    <property type="term" value="F:protein serine/threonine kinase activity"/>
    <property type="evidence" value="ECO:0007669"/>
    <property type="project" value="UniProtKB-KW"/>
</dbReference>